<dbReference type="GO" id="GO:0022857">
    <property type="term" value="F:transmembrane transporter activity"/>
    <property type="evidence" value="ECO:0007669"/>
    <property type="project" value="InterPro"/>
</dbReference>
<proteinExistence type="inferred from homology"/>
<dbReference type="InterPro" id="IPR058634">
    <property type="entry name" value="AaeA-lik-b-barrel"/>
</dbReference>
<evidence type="ECO:0000256" key="1">
    <source>
        <dbReference type="ARBA" id="ARBA00009477"/>
    </source>
</evidence>
<evidence type="ECO:0000259" key="7">
    <source>
        <dbReference type="Pfam" id="PF25917"/>
    </source>
</evidence>
<protein>
    <submittedName>
        <fullName evidence="9">ABC transporter/major facilitator superfamily multidrug resistance transporter HlyD/EmrA/FusE</fullName>
    </submittedName>
</protein>
<dbReference type="RefSeq" id="WP_084623618.1">
    <property type="nucleotide sequence ID" value="NZ_BANB01000458.1"/>
</dbReference>
<dbReference type="InterPro" id="IPR058625">
    <property type="entry name" value="MdtA-like_BSH"/>
</dbReference>
<sequence>MSQATTEERSAAGPRATPTPTRGRAGRLLGRATGVAITLATVAVAGFLGWRMWGVYMAAPWTRDGRVRVNVVRIAPEVSGQITLLPIADNQFVHKGDLLMRIDQRDYAVALATAAARMDQARTDMQNKQAEAERRARLSDLSTSVEERENFAASALAAKAALEAAMAGLAQARVNMERTELRSPVNGWVTNLLTRRGDYAVTGQRAVSVVDSDSFWVDGYFEESALADIHPGDPAKVWLMGYRTVLHGHVQSIARGIGVTNATPDGVGLASVNPIFTWVRLAQRVPVRIHLDSVPDDVRLVQGLTASVEVDPVPPAERRIPPAMAPAPAPVGPTP</sequence>
<keyword evidence="3 6" id="KW-1133">Transmembrane helix</keyword>
<evidence type="ECO:0000256" key="6">
    <source>
        <dbReference type="SAM" id="Phobius"/>
    </source>
</evidence>
<dbReference type="EMBL" id="BANB01000458">
    <property type="protein sequence ID" value="GAN77783.1"/>
    <property type="molecule type" value="Genomic_DNA"/>
</dbReference>
<evidence type="ECO:0000256" key="3">
    <source>
        <dbReference type="ARBA" id="ARBA00022989"/>
    </source>
</evidence>
<feature type="region of interest" description="Disordered" evidence="5">
    <location>
        <begin position="1"/>
        <end position="25"/>
    </location>
</feature>
<keyword evidence="4 6" id="KW-0472">Membrane</keyword>
<evidence type="ECO:0000313" key="9">
    <source>
        <dbReference type="EMBL" id="GAN77783.1"/>
    </source>
</evidence>
<feature type="compositionally biased region" description="Basic and acidic residues" evidence="5">
    <location>
        <begin position="1"/>
        <end position="10"/>
    </location>
</feature>
<evidence type="ECO:0000256" key="5">
    <source>
        <dbReference type="SAM" id="MobiDB-lite"/>
    </source>
</evidence>
<evidence type="ECO:0000313" key="10">
    <source>
        <dbReference type="Proteomes" id="UP000032680"/>
    </source>
</evidence>
<dbReference type="Gene3D" id="2.40.30.170">
    <property type="match status" value="1"/>
</dbReference>
<dbReference type="Pfam" id="PF25963">
    <property type="entry name" value="Beta-barrel_AAEA"/>
    <property type="match status" value="1"/>
</dbReference>
<name>A0A0D6P9B0_9PROT</name>
<feature type="compositionally biased region" description="Pro residues" evidence="5">
    <location>
        <begin position="323"/>
        <end position="335"/>
    </location>
</feature>
<evidence type="ECO:0000256" key="2">
    <source>
        <dbReference type="ARBA" id="ARBA00022692"/>
    </source>
</evidence>
<dbReference type="Pfam" id="PF25917">
    <property type="entry name" value="BSH_RND"/>
    <property type="match status" value="1"/>
</dbReference>
<dbReference type="OrthoDB" id="9811754at2"/>
<feature type="transmembrane region" description="Helical" evidence="6">
    <location>
        <begin position="32"/>
        <end position="53"/>
    </location>
</feature>
<dbReference type="GO" id="GO:0016020">
    <property type="term" value="C:membrane"/>
    <property type="evidence" value="ECO:0007669"/>
    <property type="project" value="InterPro"/>
</dbReference>
<evidence type="ECO:0000256" key="4">
    <source>
        <dbReference type="ARBA" id="ARBA00023136"/>
    </source>
</evidence>
<dbReference type="InterPro" id="IPR050393">
    <property type="entry name" value="MFP_Efflux_Pump"/>
</dbReference>
<feature type="domain" description="Multidrug resistance protein MdtA-like barrel-sandwich hybrid" evidence="7">
    <location>
        <begin position="70"/>
        <end position="211"/>
    </location>
</feature>
<comment type="similarity">
    <text evidence="1">Belongs to the membrane fusion protein (MFP) (TC 8.A.1) family.</text>
</comment>
<organism evidence="9 10">
    <name type="scientific">Acidisphaera rubrifaciens HS-AP3</name>
    <dbReference type="NCBI Taxonomy" id="1231350"/>
    <lineage>
        <taxon>Bacteria</taxon>
        <taxon>Pseudomonadati</taxon>
        <taxon>Pseudomonadota</taxon>
        <taxon>Alphaproteobacteria</taxon>
        <taxon>Acetobacterales</taxon>
        <taxon>Acetobacteraceae</taxon>
        <taxon>Acidisphaera</taxon>
    </lineage>
</organism>
<accession>A0A0D6P9B0</accession>
<dbReference type="AlphaFoldDB" id="A0A0D6P9B0"/>
<dbReference type="PANTHER" id="PTHR30367:SF1">
    <property type="entry name" value="MULTIDRUG RESISTANCE PROTEIN MDTN"/>
    <property type="match status" value="1"/>
</dbReference>
<feature type="region of interest" description="Disordered" evidence="5">
    <location>
        <begin position="313"/>
        <end position="335"/>
    </location>
</feature>
<reference evidence="9 10" key="1">
    <citation type="submission" date="2012-11" db="EMBL/GenBank/DDBJ databases">
        <title>Whole genome sequence of Acidisphaera rubrifaciens HS-AP3.</title>
        <authorList>
            <person name="Azuma Y."/>
            <person name="Higashiura N."/>
            <person name="Hirakawa H."/>
            <person name="Matsushita K."/>
        </authorList>
    </citation>
    <scope>NUCLEOTIDE SEQUENCE [LARGE SCALE GENOMIC DNA]</scope>
    <source>
        <strain evidence="9 10">HS-AP3</strain>
    </source>
</reference>
<dbReference type="InterPro" id="IPR006143">
    <property type="entry name" value="RND_pump_MFP"/>
</dbReference>
<keyword evidence="2 6" id="KW-0812">Transmembrane</keyword>
<dbReference type="NCBIfam" id="TIGR01730">
    <property type="entry name" value="RND_mfp"/>
    <property type="match status" value="1"/>
</dbReference>
<dbReference type="Proteomes" id="UP000032680">
    <property type="component" value="Unassembled WGS sequence"/>
</dbReference>
<feature type="domain" description="p-hydroxybenzoic acid efflux pump subunit AaeA-like beta-barrel" evidence="8">
    <location>
        <begin position="214"/>
        <end position="310"/>
    </location>
</feature>
<dbReference type="Gene3D" id="2.40.50.100">
    <property type="match status" value="1"/>
</dbReference>
<keyword evidence="10" id="KW-1185">Reference proteome</keyword>
<dbReference type="SUPFAM" id="SSF111369">
    <property type="entry name" value="HlyD-like secretion proteins"/>
    <property type="match status" value="1"/>
</dbReference>
<evidence type="ECO:0000259" key="8">
    <source>
        <dbReference type="Pfam" id="PF25963"/>
    </source>
</evidence>
<comment type="caution">
    <text evidence="9">The sequence shown here is derived from an EMBL/GenBank/DDBJ whole genome shotgun (WGS) entry which is preliminary data.</text>
</comment>
<dbReference type="PANTHER" id="PTHR30367">
    <property type="entry name" value="P-HYDROXYBENZOIC ACID EFFLUX PUMP SUBUNIT AAEA-RELATED"/>
    <property type="match status" value="1"/>
</dbReference>
<gene>
    <name evidence="9" type="ORF">Asru_0458_12</name>
</gene>